<dbReference type="EMBL" id="MU277190">
    <property type="protein sequence ID" value="KAI0067162.1"/>
    <property type="molecule type" value="Genomic_DNA"/>
</dbReference>
<gene>
    <name evidence="1" type="ORF">BV25DRAFT_1795456</name>
</gene>
<organism evidence="1 2">
    <name type="scientific">Artomyces pyxidatus</name>
    <dbReference type="NCBI Taxonomy" id="48021"/>
    <lineage>
        <taxon>Eukaryota</taxon>
        <taxon>Fungi</taxon>
        <taxon>Dikarya</taxon>
        <taxon>Basidiomycota</taxon>
        <taxon>Agaricomycotina</taxon>
        <taxon>Agaricomycetes</taxon>
        <taxon>Russulales</taxon>
        <taxon>Auriscalpiaceae</taxon>
        <taxon>Artomyces</taxon>
    </lineage>
</organism>
<sequence length="140" mass="15399">MLPPIDPTQPVELSEYEQGDLVQYTWQQRVKTLEVETPLVVFSKSYCPYSARAKQVLELYDLAPAPSVIEVDLREDAATIKALLTRLTARSTFPNVILNGKSLGGSDNIWDLHQSGQLRKVLEAAGMRVRGDVGVTAGSV</sequence>
<dbReference type="Proteomes" id="UP000814140">
    <property type="component" value="Unassembled WGS sequence"/>
</dbReference>
<protein>
    <submittedName>
        <fullName evidence="1">Thioredoxin-like protein</fullName>
    </submittedName>
</protein>
<accession>A0ACB8TFG7</accession>
<reference evidence="1" key="1">
    <citation type="submission" date="2021-03" db="EMBL/GenBank/DDBJ databases">
        <authorList>
            <consortium name="DOE Joint Genome Institute"/>
            <person name="Ahrendt S."/>
            <person name="Looney B.P."/>
            <person name="Miyauchi S."/>
            <person name="Morin E."/>
            <person name="Drula E."/>
            <person name="Courty P.E."/>
            <person name="Chicoki N."/>
            <person name="Fauchery L."/>
            <person name="Kohler A."/>
            <person name="Kuo A."/>
            <person name="Labutti K."/>
            <person name="Pangilinan J."/>
            <person name="Lipzen A."/>
            <person name="Riley R."/>
            <person name="Andreopoulos W."/>
            <person name="He G."/>
            <person name="Johnson J."/>
            <person name="Barry K.W."/>
            <person name="Grigoriev I.V."/>
            <person name="Nagy L."/>
            <person name="Hibbett D."/>
            <person name="Henrissat B."/>
            <person name="Matheny P.B."/>
            <person name="Labbe J."/>
            <person name="Martin F."/>
        </authorList>
    </citation>
    <scope>NUCLEOTIDE SEQUENCE</scope>
    <source>
        <strain evidence="1">HHB10654</strain>
    </source>
</reference>
<keyword evidence="2" id="KW-1185">Reference proteome</keyword>
<proteinExistence type="predicted"/>
<evidence type="ECO:0000313" key="1">
    <source>
        <dbReference type="EMBL" id="KAI0067162.1"/>
    </source>
</evidence>
<reference evidence="1" key="2">
    <citation type="journal article" date="2022" name="New Phytol.">
        <title>Evolutionary transition to the ectomycorrhizal habit in the genomes of a hyperdiverse lineage of mushroom-forming fungi.</title>
        <authorList>
            <person name="Looney B."/>
            <person name="Miyauchi S."/>
            <person name="Morin E."/>
            <person name="Drula E."/>
            <person name="Courty P.E."/>
            <person name="Kohler A."/>
            <person name="Kuo A."/>
            <person name="LaButti K."/>
            <person name="Pangilinan J."/>
            <person name="Lipzen A."/>
            <person name="Riley R."/>
            <person name="Andreopoulos W."/>
            <person name="He G."/>
            <person name="Johnson J."/>
            <person name="Nolan M."/>
            <person name="Tritt A."/>
            <person name="Barry K.W."/>
            <person name="Grigoriev I.V."/>
            <person name="Nagy L.G."/>
            <person name="Hibbett D."/>
            <person name="Henrissat B."/>
            <person name="Matheny P.B."/>
            <person name="Labbe J."/>
            <person name="Martin F.M."/>
        </authorList>
    </citation>
    <scope>NUCLEOTIDE SEQUENCE</scope>
    <source>
        <strain evidence="1">HHB10654</strain>
    </source>
</reference>
<name>A0ACB8TFG7_9AGAM</name>
<evidence type="ECO:0000313" key="2">
    <source>
        <dbReference type="Proteomes" id="UP000814140"/>
    </source>
</evidence>
<comment type="caution">
    <text evidence="1">The sequence shown here is derived from an EMBL/GenBank/DDBJ whole genome shotgun (WGS) entry which is preliminary data.</text>
</comment>